<protein>
    <submittedName>
        <fullName evidence="1">Uncharacterized protein</fullName>
    </submittedName>
</protein>
<sequence>MKKLYEKLYYILIFYILSLEISDSKHFIYKLILSMLLVTTGFKIFKDFDENY</sequence>
<evidence type="ECO:0000313" key="1">
    <source>
        <dbReference type="EMBL" id="MET3617925.1"/>
    </source>
</evidence>
<organism evidence="1 2">
    <name type="scientific">Peptoniphilus olsenii</name>
    <dbReference type="NCBI Taxonomy" id="411570"/>
    <lineage>
        <taxon>Bacteria</taxon>
        <taxon>Bacillati</taxon>
        <taxon>Bacillota</taxon>
        <taxon>Tissierellia</taxon>
        <taxon>Tissierellales</taxon>
        <taxon>Peptoniphilaceae</taxon>
        <taxon>Peptoniphilus</taxon>
    </lineage>
</organism>
<comment type="caution">
    <text evidence="1">The sequence shown here is derived from an EMBL/GenBank/DDBJ whole genome shotgun (WGS) entry which is preliminary data.</text>
</comment>
<dbReference type="EMBL" id="JBEPMA010000010">
    <property type="protein sequence ID" value="MET3617925.1"/>
    <property type="molecule type" value="Genomic_DNA"/>
</dbReference>
<reference evidence="1 2" key="1">
    <citation type="submission" date="2024-06" db="EMBL/GenBank/DDBJ databases">
        <title>Genomic Encyclopedia of Type Strains, Phase IV (KMG-IV): sequencing the most valuable type-strain genomes for metagenomic binning, comparative biology and taxonomic classification.</title>
        <authorList>
            <person name="Goeker M."/>
        </authorList>
    </citation>
    <scope>NUCLEOTIDE SEQUENCE [LARGE SCALE GENOMIC DNA]</scope>
    <source>
        <strain evidence="1 2">DSM 21460</strain>
    </source>
</reference>
<name>A0ABV2JAW8_9FIRM</name>
<accession>A0ABV2JAW8</accession>
<dbReference type="RefSeq" id="WP_354368812.1">
    <property type="nucleotide sequence ID" value="NZ_JBEPMA010000010.1"/>
</dbReference>
<dbReference type="Proteomes" id="UP001549162">
    <property type="component" value="Unassembled WGS sequence"/>
</dbReference>
<gene>
    <name evidence="1" type="ORF">ABID14_001560</name>
</gene>
<evidence type="ECO:0000313" key="2">
    <source>
        <dbReference type="Proteomes" id="UP001549162"/>
    </source>
</evidence>
<proteinExistence type="predicted"/>
<keyword evidence="2" id="KW-1185">Reference proteome</keyword>